<dbReference type="InterPro" id="IPR050062">
    <property type="entry name" value="Pro-tRNA_synthetase"/>
</dbReference>
<keyword evidence="8 12" id="KW-0030">Aminoacyl-tRNA synthetase</keyword>
<dbReference type="STRING" id="1616788.AR543_14185"/>
<dbReference type="FunFam" id="3.30.930.10:FF:000066">
    <property type="entry name" value="Proline--tRNA ligase"/>
    <property type="match status" value="1"/>
</dbReference>
<dbReference type="PROSITE" id="PS50862">
    <property type="entry name" value="AA_TRNA_LIGASE_II"/>
    <property type="match status" value="1"/>
</dbReference>
<dbReference type="GO" id="GO:0005524">
    <property type="term" value="F:ATP binding"/>
    <property type="evidence" value="ECO:0007669"/>
    <property type="project" value="UniProtKB-UniRule"/>
</dbReference>
<dbReference type="GO" id="GO:0016740">
    <property type="term" value="F:transferase activity"/>
    <property type="evidence" value="ECO:0007669"/>
    <property type="project" value="UniProtKB-ARBA"/>
</dbReference>
<dbReference type="OrthoDB" id="9809052at2"/>
<evidence type="ECO:0000256" key="11">
    <source>
        <dbReference type="ARBA" id="ARBA00060755"/>
    </source>
</evidence>
<dbReference type="NCBIfam" id="NF006625">
    <property type="entry name" value="PRK09194.1"/>
    <property type="match status" value="1"/>
</dbReference>
<dbReference type="FunFam" id="3.30.930.10:FF:000065">
    <property type="entry name" value="Proline--tRNA ligase"/>
    <property type="match status" value="1"/>
</dbReference>
<dbReference type="EMBL" id="CP013023">
    <property type="protein sequence ID" value="ANF97038.1"/>
    <property type="molecule type" value="Genomic_DNA"/>
</dbReference>
<accession>A0A172ZHH8</accession>
<dbReference type="CDD" id="cd04334">
    <property type="entry name" value="ProRS-INS"/>
    <property type="match status" value="1"/>
</dbReference>
<evidence type="ECO:0000256" key="3">
    <source>
        <dbReference type="ARBA" id="ARBA00022490"/>
    </source>
</evidence>
<proteinExistence type="inferred from homology"/>
<feature type="domain" description="Aminoacyl-transfer RNA synthetases class-II family profile" evidence="13">
    <location>
        <begin position="38"/>
        <end position="510"/>
    </location>
</feature>
<dbReference type="GO" id="GO:0005829">
    <property type="term" value="C:cytosol"/>
    <property type="evidence" value="ECO:0007669"/>
    <property type="project" value="TreeGrafter"/>
</dbReference>
<reference evidence="14 15" key="2">
    <citation type="journal article" date="2016" name="Int. J. Syst. Evol. Microbiol.">
        <title>Paenibacillus bovis sp. nov., isolated from raw yak (Bos grunniens) milk.</title>
        <authorList>
            <person name="Gao C."/>
            <person name="Han J."/>
            <person name="Liu Z."/>
            <person name="Xu X."/>
            <person name="Hang F."/>
            <person name="Wu Z."/>
        </authorList>
    </citation>
    <scope>NUCLEOTIDE SEQUENCE [LARGE SCALE GENOMIC DNA]</scope>
    <source>
        <strain evidence="14 15">BD3526</strain>
    </source>
</reference>
<dbReference type="InterPro" id="IPR045864">
    <property type="entry name" value="aa-tRNA-synth_II/BPL/LPL"/>
</dbReference>
<keyword evidence="3 12" id="KW-0963">Cytoplasm</keyword>
<sequence>MKQSQLLAVTLRESPGDAEAASHRLLLRAGYIRQLAAGIYTYLPLGRIVLRKLEQMIREEMDRSGAQEVLLPAIQPAELWQESGRYEMYGRELIRLQDRHKRDFVLGPTHEEVITDLVRSEIGSYRQLPVILYQIQTKFRDERRPRSGLLRGREFLMKDAYSFAIDEATMQQSYKIMYDAYHHIFERCGLDFRAVEADAGSIGGQGNTHEFMVMTDAGEDTIAVCSYCGYAANLEKAESAASSFIPVSIRNEADEKVLSAEAAAFPTMMDIPATDSATGVIGITEETDSTDHVQPEKVHTPGLRTIAQLTEALSITPDRIIKTVIFLVDSQPIAVLIRGDEEINEIKVRNYLQVDELVMADADTVQRVTGAPVGFAGPYALASTELVCLADYSILALKDAIAGGNEEDYHYLHVNVQRDLVLRHIGDFRNVRAGDSCPRCQDGHIHFQRGIEVGHVFQLGDKYSAAMNATYTDSSGQDQPIQMGCYGIGVSRLVAAIVEQHHDEQGICWPASIAPYQVHLIPVSVRDEQQMSTALELYKKLTDAHCEVLLDDRNERAGVKFKDSDLIGIPIRLVIGKGAAAGEVEYVERSTGIRELLTTEQAIRCILTAAIIE</sequence>
<dbReference type="InterPro" id="IPR044140">
    <property type="entry name" value="ProRS_anticodon_short"/>
</dbReference>
<dbReference type="InterPro" id="IPR004154">
    <property type="entry name" value="Anticodon-bd"/>
</dbReference>
<dbReference type="InterPro" id="IPR036621">
    <property type="entry name" value="Anticodon-bd_dom_sf"/>
</dbReference>
<dbReference type="CDD" id="cd00779">
    <property type="entry name" value="ProRS_core_prok"/>
    <property type="match status" value="1"/>
</dbReference>
<dbReference type="Gene3D" id="3.40.50.800">
    <property type="entry name" value="Anticodon-binding domain"/>
    <property type="match status" value="1"/>
</dbReference>
<dbReference type="Pfam" id="PF03129">
    <property type="entry name" value="HGTP_anticodon"/>
    <property type="match status" value="1"/>
</dbReference>
<evidence type="ECO:0000313" key="15">
    <source>
        <dbReference type="Proteomes" id="UP000078148"/>
    </source>
</evidence>
<comment type="domain">
    <text evidence="12">Consists of three domains: the N-terminal catalytic domain, the editing domain and the C-terminal anticodon-binding domain.</text>
</comment>
<dbReference type="AlphaFoldDB" id="A0A172ZHH8"/>
<dbReference type="GO" id="GO:0006433">
    <property type="term" value="P:prolyl-tRNA aminoacylation"/>
    <property type="evidence" value="ECO:0007669"/>
    <property type="project" value="UniProtKB-UniRule"/>
</dbReference>
<evidence type="ECO:0000259" key="13">
    <source>
        <dbReference type="PROSITE" id="PS50862"/>
    </source>
</evidence>
<dbReference type="Proteomes" id="UP000078148">
    <property type="component" value="Chromosome"/>
</dbReference>
<dbReference type="PANTHER" id="PTHR42753:SF2">
    <property type="entry name" value="PROLINE--TRNA LIGASE"/>
    <property type="match status" value="1"/>
</dbReference>
<keyword evidence="15" id="KW-1185">Reference proteome</keyword>
<dbReference type="PANTHER" id="PTHR42753">
    <property type="entry name" value="MITOCHONDRIAL RIBOSOME PROTEIN L39/PROLYL-TRNA LIGASE FAMILY MEMBER"/>
    <property type="match status" value="1"/>
</dbReference>
<protein>
    <recommendedName>
        <fullName evidence="12">Proline--tRNA ligase</fullName>
        <ecNumber evidence="12">6.1.1.15</ecNumber>
    </recommendedName>
    <alternativeName>
        <fullName evidence="12">Prolyl-tRNA synthetase</fullName>
        <shortName evidence="12">ProRS</shortName>
    </alternativeName>
</protein>
<keyword evidence="7 12" id="KW-0648">Protein biosynthesis</keyword>
<evidence type="ECO:0000256" key="6">
    <source>
        <dbReference type="ARBA" id="ARBA00022840"/>
    </source>
</evidence>
<comment type="catalytic activity">
    <reaction evidence="9 12">
        <text>tRNA(Pro) + L-proline + ATP = L-prolyl-tRNA(Pro) + AMP + diphosphate</text>
        <dbReference type="Rhea" id="RHEA:14305"/>
        <dbReference type="Rhea" id="RHEA-COMP:9700"/>
        <dbReference type="Rhea" id="RHEA-COMP:9702"/>
        <dbReference type="ChEBI" id="CHEBI:30616"/>
        <dbReference type="ChEBI" id="CHEBI:33019"/>
        <dbReference type="ChEBI" id="CHEBI:60039"/>
        <dbReference type="ChEBI" id="CHEBI:78442"/>
        <dbReference type="ChEBI" id="CHEBI:78532"/>
        <dbReference type="ChEBI" id="CHEBI:456215"/>
        <dbReference type="EC" id="6.1.1.15"/>
    </reaction>
</comment>
<comment type="subunit">
    <text evidence="2 12">Homodimer.</text>
</comment>
<dbReference type="HAMAP" id="MF_01569">
    <property type="entry name" value="Pro_tRNA_synth_type1"/>
    <property type="match status" value="1"/>
</dbReference>
<organism evidence="14 15">
    <name type="scientific">Paenibacillus bovis</name>
    <dbReference type="NCBI Taxonomy" id="1616788"/>
    <lineage>
        <taxon>Bacteria</taxon>
        <taxon>Bacillati</taxon>
        <taxon>Bacillota</taxon>
        <taxon>Bacilli</taxon>
        <taxon>Bacillales</taxon>
        <taxon>Paenibacillaceae</taxon>
        <taxon>Paenibacillus</taxon>
    </lineage>
</organism>
<keyword evidence="5 12" id="KW-0547">Nucleotide-binding</keyword>
<dbReference type="InterPro" id="IPR007214">
    <property type="entry name" value="YbaK/aa-tRNA-synth-assoc-dom"/>
</dbReference>
<evidence type="ECO:0000256" key="5">
    <source>
        <dbReference type="ARBA" id="ARBA00022741"/>
    </source>
</evidence>
<dbReference type="SUPFAM" id="SSF55826">
    <property type="entry name" value="YbaK/ProRS associated domain"/>
    <property type="match status" value="1"/>
</dbReference>
<dbReference type="InterPro" id="IPR002314">
    <property type="entry name" value="aa-tRNA-synt_IIb"/>
</dbReference>
<dbReference type="EC" id="6.1.1.15" evidence="12"/>
<dbReference type="InterPro" id="IPR033730">
    <property type="entry name" value="ProRS_core_prok"/>
</dbReference>
<evidence type="ECO:0000256" key="10">
    <source>
        <dbReference type="ARBA" id="ARBA00053664"/>
    </source>
</evidence>
<dbReference type="Gene3D" id="3.90.960.10">
    <property type="entry name" value="YbaK/aminoacyl-tRNA synthetase-associated domain"/>
    <property type="match status" value="1"/>
</dbReference>
<name>A0A172ZHH8_9BACL</name>
<keyword evidence="4 12" id="KW-0436">Ligase</keyword>
<dbReference type="Pfam" id="PF00587">
    <property type="entry name" value="tRNA-synt_2b"/>
    <property type="match status" value="1"/>
</dbReference>
<dbReference type="NCBIfam" id="TIGR00409">
    <property type="entry name" value="proS_fam_II"/>
    <property type="match status" value="2"/>
</dbReference>
<dbReference type="GO" id="GO:0002161">
    <property type="term" value="F:aminoacyl-tRNA deacylase activity"/>
    <property type="evidence" value="ECO:0007669"/>
    <property type="project" value="InterPro"/>
</dbReference>
<dbReference type="InterPro" id="IPR006195">
    <property type="entry name" value="aa-tRNA-synth_II"/>
</dbReference>
<comment type="function">
    <text evidence="10 12">Catalyzes the attachment of proline to tRNA(Pro) in a two-step reaction: proline is first activated by ATP to form Pro-AMP and then transferred to the acceptor end of tRNA(Pro). As ProRS can inadvertently accommodate and process non-cognate amino acids such as alanine and cysteine, to avoid such errors it has two additional distinct editing activities against alanine. One activity is designated as 'pretransfer' editing and involves the tRNA(Pro)-independent hydrolysis of activated Ala-AMP. The other activity is designated 'posttransfer' editing and involves deacylation of mischarged Ala-tRNA(Pro). The misacylated Cys-tRNA(Pro) is not edited by ProRS.</text>
</comment>
<dbReference type="SUPFAM" id="SSF55681">
    <property type="entry name" value="Class II aaRS and biotin synthetases"/>
    <property type="match status" value="1"/>
</dbReference>
<comment type="subcellular location">
    <subcellularLocation>
        <location evidence="1 12">Cytoplasm</location>
    </subcellularLocation>
</comment>
<evidence type="ECO:0000256" key="1">
    <source>
        <dbReference type="ARBA" id="ARBA00004496"/>
    </source>
</evidence>
<comment type="similarity">
    <text evidence="11 12">Belongs to the class-II aminoacyl-tRNA synthetase family. ProS type 1 subfamily.</text>
</comment>
<evidence type="ECO:0000256" key="2">
    <source>
        <dbReference type="ARBA" id="ARBA00011738"/>
    </source>
</evidence>
<dbReference type="InterPro" id="IPR036754">
    <property type="entry name" value="YbaK/aa-tRNA-synt-asso_dom_sf"/>
</dbReference>
<reference evidence="15" key="1">
    <citation type="submission" date="2015-10" db="EMBL/GenBank/DDBJ databases">
        <title>Genome of Paenibacillus bovis sp. nov.</title>
        <authorList>
            <person name="Wu Z."/>
            <person name="Gao C."/>
            <person name="Liu Z."/>
            <person name="Zheng H."/>
        </authorList>
    </citation>
    <scope>NUCLEOTIDE SEQUENCE [LARGE SCALE GENOMIC DNA]</scope>
    <source>
        <strain evidence="15">BD3526</strain>
    </source>
</reference>
<dbReference type="PRINTS" id="PR01046">
    <property type="entry name" value="TRNASYNTHPRO"/>
</dbReference>
<evidence type="ECO:0000256" key="9">
    <source>
        <dbReference type="ARBA" id="ARBA00047671"/>
    </source>
</evidence>
<dbReference type="InterPro" id="IPR002316">
    <property type="entry name" value="Pro-tRNA-ligase_IIa"/>
</dbReference>
<keyword evidence="6 12" id="KW-0067">ATP-binding</keyword>
<evidence type="ECO:0000256" key="12">
    <source>
        <dbReference type="HAMAP-Rule" id="MF_01569"/>
    </source>
</evidence>
<dbReference type="CDD" id="cd00861">
    <property type="entry name" value="ProRS_anticodon_short"/>
    <property type="match status" value="1"/>
</dbReference>
<dbReference type="Pfam" id="PF04073">
    <property type="entry name" value="tRNA_edit"/>
    <property type="match status" value="1"/>
</dbReference>
<dbReference type="GO" id="GO:0004827">
    <property type="term" value="F:proline-tRNA ligase activity"/>
    <property type="evidence" value="ECO:0007669"/>
    <property type="project" value="UniProtKB-UniRule"/>
</dbReference>
<dbReference type="Gene3D" id="3.30.930.10">
    <property type="entry name" value="Bira Bifunctional Protein, Domain 2"/>
    <property type="match status" value="2"/>
</dbReference>
<evidence type="ECO:0000313" key="14">
    <source>
        <dbReference type="EMBL" id="ANF97038.1"/>
    </source>
</evidence>
<dbReference type="GO" id="GO:0140096">
    <property type="term" value="F:catalytic activity, acting on a protein"/>
    <property type="evidence" value="ECO:0007669"/>
    <property type="project" value="UniProtKB-ARBA"/>
</dbReference>
<dbReference type="InterPro" id="IPR023717">
    <property type="entry name" value="Pro-tRNA-Synthase_IIa_type1"/>
</dbReference>
<gene>
    <name evidence="12" type="primary">proS</name>
    <name evidence="14" type="ORF">AR543_14185</name>
</gene>
<evidence type="ECO:0000256" key="7">
    <source>
        <dbReference type="ARBA" id="ARBA00022917"/>
    </source>
</evidence>
<dbReference type="InterPro" id="IPR004500">
    <property type="entry name" value="Pro-tRNA-synth_IIa_bac-type"/>
</dbReference>
<evidence type="ECO:0000256" key="8">
    <source>
        <dbReference type="ARBA" id="ARBA00023146"/>
    </source>
</evidence>
<dbReference type="RefSeq" id="WP_060535151.1">
    <property type="nucleotide sequence ID" value="NZ_CP013023.1"/>
</dbReference>
<dbReference type="KEGG" id="pbv:AR543_14185"/>
<evidence type="ECO:0000256" key="4">
    <source>
        <dbReference type="ARBA" id="ARBA00022598"/>
    </source>
</evidence>
<dbReference type="SUPFAM" id="SSF52954">
    <property type="entry name" value="Class II aaRS ABD-related"/>
    <property type="match status" value="1"/>
</dbReference>